<sequence>MSSNQPLSETDGIFARAYASALKDNFQVDVGDRYAIYTSPVNLRGIAAGDLIYPQITNYQIYKFADSLQYSDNPSYIGGSAGSYLQQLNSYITWARSESDPSPEIADRMSKAREAVEAATTNYSVVVTQAQNQWIKVQKLYPNDDFWRWIAQGNYPLLDVADRTRKATQSEAYLAMQAYFGPDSATYSGFIGGIDSAFNMSNPLPGYNQSGLIDNPGLISKAIDDANRGVKPLDSNISQSFAFVPLYTIQTYINTVQSWITAANQGAKRDQKITIDINQGRQTTWEDCGFGEVRGGGGFWPFLHAEVYVDDRKEERTLKTEGREDSISLSLSMIGVQKFDVRAGLWDIPNIKALFPHRAPGAPPEVLSSKFTQIVSVLVGFDVELKVEFASEMREEVDKIYEEVKKTGGNMTVLGFRVSAGASGGVDGSDNHVETKFDDVKWSRKTGSMNMTQNSGQVCPTILAVVGQKFE</sequence>
<protein>
    <submittedName>
        <fullName evidence="1">Uncharacterized protein</fullName>
    </submittedName>
</protein>
<dbReference type="Proteomes" id="UP000518752">
    <property type="component" value="Unassembled WGS sequence"/>
</dbReference>
<evidence type="ECO:0000313" key="1">
    <source>
        <dbReference type="EMBL" id="KAF5347695.1"/>
    </source>
</evidence>
<dbReference type="EMBL" id="JAACJN010000331">
    <property type="protein sequence ID" value="KAF5347695.1"/>
    <property type="molecule type" value="Genomic_DNA"/>
</dbReference>
<proteinExistence type="predicted"/>
<reference evidence="1 2" key="1">
    <citation type="journal article" date="2020" name="ISME J.">
        <title>Uncovering the hidden diversity of litter-decomposition mechanisms in mushroom-forming fungi.</title>
        <authorList>
            <person name="Floudas D."/>
            <person name="Bentzer J."/>
            <person name="Ahren D."/>
            <person name="Johansson T."/>
            <person name="Persson P."/>
            <person name="Tunlid A."/>
        </authorList>
    </citation>
    <scope>NUCLEOTIDE SEQUENCE [LARGE SCALE GENOMIC DNA]</scope>
    <source>
        <strain evidence="1 2">CBS 406.79</strain>
    </source>
</reference>
<evidence type="ECO:0000313" key="2">
    <source>
        <dbReference type="Proteomes" id="UP000518752"/>
    </source>
</evidence>
<keyword evidence="2" id="KW-1185">Reference proteome</keyword>
<dbReference type="OrthoDB" id="2833384at2759"/>
<organism evidence="1 2">
    <name type="scientific">Collybiopsis confluens</name>
    <dbReference type="NCBI Taxonomy" id="2823264"/>
    <lineage>
        <taxon>Eukaryota</taxon>
        <taxon>Fungi</taxon>
        <taxon>Dikarya</taxon>
        <taxon>Basidiomycota</taxon>
        <taxon>Agaricomycotina</taxon>
        <taxon>Agaricomycetes</taxon>
        <taxon>Agaricomycetidae</taxon>
        <taxon>Agaricales</taxon>
        <taxon>Marasmiineae</taxon>
        <taxon>Omphalotaceae</taxon>
        <taxon>Collybiopsis</taxon>
    </lineage>
</organism>
<accession>A0A8H5FS68</accession>
<dbReference type="AlphaFoldDB" id="A0A8H5FS68"/>
<comment type="caution">
    <text evidence="1">The sequence shown here is derived from an EMBL/GenBank/DDBJ whole genome shotgun (WGS) entry which is preliminary data.</text>
</comment>
<name>A0A8H5FS68_9AGAR</name>
<gene>
    <name evidence="1" type="ORF">D9757_013498</name>
</gene>